<dbReference type="PANTHER" id="PTHR42734">
    <property type="entry name" value="METAL TRANSPORT SYSTEM ATP-BINDING PROTEIN TM_0124-RELATED"/>
    <property type="match status" value="1"/>
</dbReference>
<dbReference type="PANTHER" id="PTHR42734:SF17">
    <property type="entry name" value="METAL TRANSPORT SYSTEM ATP-BINDING PROTEIN TM_0124-RELATED"/>
    <property type="match status" value="1"/>
</dbReference>
<dbReference type="AlphaFoldDB" id="A0A1J5NJ66"/>
<dbReference type="Proteomes" id="UP000182811">
    <property type="component" value="Unassembled WGS sequence"/>
</dbReference>
<comment type="similarity">
    <text evidence="1">Belongs to the ABC transporter superfamily.</text>
</comment>
<dbReference type="InterPro" id="IPR017871">
    <property type="entry name" value="ABC_transporter-like_CS"/>
</dbReference>
<gene>
    <name evidence="6" type="primary">znuC</name>
    <name evidence="6" type="ORF">MOTE_24930</name>
</gene>
<feature type="domain" description="ABC transporter" evidence="5">
    <location>
        <begin position="24"/>
        <end position="259"/>
    </location>
</feature>
<protein>
    <submittedName>
        <fullName evidence="6">High-affinity zinc uptake system ATP-binding protein ZnuC</fullName>
        <ecNumber evidence="6">3.6.3.-</ecNumber>
    </submittedName>
</protein>
<comment type="caution">
    <text evidence="6">The sequence shown here is derived from an EMBL/GenBank/DDBJ whole genome shotgun (WGS) entry which is preliminary data.</text>
</comment>
<keyword evidence="6" id="KW-0378">Hydrolase</keyword>
<dbReference type="InterPro" id="IPR027417">
    <property type="entry name" value="P-loop_NTPase"/>
</dbReference>
<dbReference type="SMART" id="SM00382">
    <property type="entry name" value="AAA"/>
    <property type="match status" value="1"/>
</dbReference>
<dbReference type="InterPro" id="IPR003439">
    <property type="entry name" value="ABC_transporter-like_ATP-bd"/>
</dbReference>
<dbReference type="EMBL" id="MDDC01000033">
    <property type="protein sequence ID" value="OIQ53507.1"/>
    <property type="molecule type" value="Genomic_DNA"/>
</dbReference>
<dbReference type="GO" id="GO:0016887">
    <property type="term" value="F:ATP hydrolysis activity"/>
    <property type="evidence" value="ECO:0007669"/>
    <property type="project" value="InterPro"/>
</dbReference>
<keyword evidence="4 6" id="KW-0067">ATP-binding</keyword>
<evidence type="ECO:0000256" key="1">
    <source>
        <dbReference type="ARBA" id="ARBA00005417"/>
    </source>
</evidence>
<keyword evidence="3" id="KW-0547">Nucleotide-binding</keyword>
<dbReference type="PROSITE" id="PS50893">
    <property type="entry name" value="ABC_TRANSPORTER_2"/>
    <property type="match status" value="1"/>
</dbReference>
<dbReference type="CDD" id="cd03235">
    <property type="entry name" value="ABC_Metallic_Cations"/>
    <property type="match status" value="1"/>
</dbReference>
<dbReference type="PROSITE" id="PS00211">
    <property type="entry name" value="ABC_TRANSPORTER_1"/>
    <property type="match status" value="1"/>
</dbReference>
<accession>A0A1J5NJ66</accession>
<dbReference type="Gene3D" id="3.40.50.300">
    <property type="entry name" value="P-loop containing nucleotide triphosphate hydrolases"/>
    <property type="match status" value="1"/>
</dbReference>
<dbReference type="Pfam" id="PF00005">
    <property type="entry name" value="ABC_tran"/>
    <property type="match status" value="1"/>
</dbReference>
<dbReference type="InterPro" id="IPR050153">
    <property type="entry name" value="Metal_Ion_Import_ABC"/>
</dbReference>
<organism evidence="6 7">
    <name type="scientific">Neomoorella thermoacetica</name>
    <name type="common">Clostridium thermoaceticum</name>
    <dbReference type="NCBI Taxonomy" id="1525"/>
    <lineage>
        <taxon>Bacteria</taxon>
        <taxon>Bacillati</taxon>
        <taxon>Bacillota</taxon>
        <taxon>Clostridia</taxon>
        <taxon>Neomoorellales</taxon>
        <taxon>Neomoorellaceae</taxon>
        <taxon>Neomoorella</taxon>
    </lineage>
</organism>
<reference evidence="6 7" key="1">
    <citation type="submission" date="2016-08" db="EMBL/GenBank/DDBJ databases">
        <title>Genome-based comparison of Moorella thermoacetic strains.</title>
        <authorList>
            <person name="Poehlein A."/>
            <person name="Bengelsdorf F.R."/>
            <person name="Esser C."/>
            <person name="Duerre P."/>
            <person name="Daniel R."/>
        </authorList>
    </citation>
    <scope>NUCLEOTIDE SEQUENCE [LARGE SCALE GENOMIC DNA]</scope>
    <source>
        <strain evidence="6 7">DSM 21394</strain>
    </source>
</reference>
<dbReference type="SUPFAM" id="SSF52540">
    <property type="entry name" value="P-loop containing nucleoside triphosphate hydrolases"/>
    <property type="match status" value="1"/>
</dbReference>
<evidence type="ECO:0000256" key="4">
    <source>
        <dbReference type="ARBA" id="ARBA00022840"/>
    </source>
</evidence>
<keyword evidence="2" id="KW-0813">Transport</keyword>
<evidence type="ECO:0000313" key="6">
    <source>
        <dbReference type="EMBL" id="OIQ53507.1"/>
    </source>
</evidence>
<evidence type="ECO:0000256" key="2">
    <source>
        <dbReference type="ARBA" id="ARBA00022448"/>
    </source>
</evidence>
<dbReference type="InterPro" id="IPR003593">
    <property type="entry name" value="AAA+_ATPase"/>
</dbReference>
<evidence type="ECO:0000313" key="7">
    <source>
        <dbReference type="Proteomes" id="UP000182811"/>
    </source>
</evidence>
<evidence type="ECO:0000259" key="5">
    <source>
        <dbReference type="PROSITE" id="PS50893"/>
    </source>
</evidence>
<dbReference type="FunFam" id="3.40.50.300:FF:000134">
    <property type="entry name" value="Iron-enterobactin ABC transporter ATP-binding protein"/>
    <property type="match status" value="1"/>
</dbReference>
<dbReference type="EC" id="3.6.3.-" evidence="6"/>
<name>A0A1J5NJ66_NEOTH</name>
<dbReference type="GO" id="GO:0005524">
    <property type="term" value="F:ATP binding"/>
    <property type="evidence" value="ECO:0007669"/>
    <property type="project" value="UniProtKB-KW"/>
</dbReference>
<evidence type="ECO:0000256" key="3">
    <source>
        <dbReference type="ARBA" id="ARBA00022741"/>
    </source>
</evidence>
<sequence length="266" mass="28972">MAVCEGELAAPVSIDIPASSAEMVRLEGVSFAYNSCYVLENVNLVVTAGEFLALIGANGSAKTTLMKIMVGLLKPRAGRVELLGQDIRSFRAWHRIGYISQNAGHINTSFPATVAEVVASGYYHGWRGMFAARARQRAVQGALELVGIPDLAGRLVGELSGGQRQKVFLARALVSRPSALFLDEPTTGIDPSAREEFYRLLEQLNRQEGLTIIIITHDFQAALARAQKIGCVRDRNVYIHTNLSEVDQDHLAEVLGYQIGASHVRL</sequence>
<proteinExistence type="inferred from homology"/>